<dbReference type="PROSITE" id="PS00107">
    <property type="entry name" value="PROTEIN_KINASE_ATP"/>
    <property type="match status" value="1"/>
</dbReference>
<evidence type="ECO:0000256" key="2">
    <source>
        <dbReference type="ARBA" id="ARBA00022741"/>
    </source>
</evidence>
<dbReference type="PANTHER" id="PTHR43289:SF34">
    <property type="entry name" value="SERINE_THREONINE-PROTEIN KINASE YBDM-RELATED"/>
    <property type="match status" value="1"/>
</dbReference>
<dbReference type="InterPro" id="IPR011009">
    <property type="entry name" value="Kinase-like_dom_sf"/>
</dbReference>
<dbReference type="Gene3D" id="1.10.510.10">
    <property type="entry name" value="Transferase(Phosphotransferase) domain 1"/>
    <property type="match status" value="1"/>
</dbReference>
<dbReference type="AlphaFoldDB" id="A0A6L5GCD4"/>
<accession>A0A6L5GCD4</accession>
<evidence type="ECO:0000313" key="9">
    <source>
        <dbReference type="Proteomes" id="UP000477750"/>
    </source>
</evidence>
<feature type="domain" description="Protein kinase" evidence="7">
    <location>
        <begin position="33"/>
        <end position="291"/>
    </location>
</feature>
<dbReference type="Gene3D" id="3.30.200.20">
    <property type="entry name" value="Phosphorylase Kinase, domain 1"/>
    <property type="match status" value="1"/>
</dbReference>
<evidence type="ECO:0000256" key="6">
    <source>
        <dbReference type="SAM" id="MobiDB-lite"/>
    </source>
</evidence>
<evidence type="ECO:0000256" key="3">
    <source>
        <dbReference type="ARBA" id="ARBA00022777"/>
    </source>
</evidence>
<keyword evidence="9" id="KW-1185">Reference proteome</keyword>
<evidence type="ECO:0000256" key="5">
    <source>
        <dbReference type="PROSITE-ProRule" id="PRU10141"/>
    </source>
</evidence>
<dbReference type="Pfam" id="PF00069">
    <property type="entry name" value="Pkinase"/>
    <property type="match status" value="1"/>
</dbReference>
<gene>
    <name evidence="8" type="ORF">GFD30_17400</name>
</gene>
<dbReference type="PROSITE" id="PS00108">
    <property type="entry name" value="PROTEIN_KINASE_ST"/>
    <property type="match status" value="1"/>
</dbReference>
<keyword evidence="2 5" id="KW-0547">Nucleotide-binding</keyword>
<dbReference type="RefSeq" id="WP_153026466.1">
    <property type="nucleotide sequence ID" value="NZ_WIAO01000022.1"/>
</dbReference>
<dbReference type="PROSITE" id="PS50011">
    <property type="entry name" value="PROTEIN_KINASE_DOM"/>
    <property type="match status" value="1"/>
</dbReference>
<dbReference type="CDD" id="cd14014">
    <property type="entry name" value="STKc_PknB_like"/>
    <property type="match status" value="1"/>
</dbReference>
<dbReference type="InterPro" id="IPR017441">
    <property type="entry name" value="Protein_kinase_ATP_BS"/>
</dbReference>
<dbReference type="PANTHER" id="PTHR43289">
    <property type="entry name" value="MITOGEN-ACTIVATED PROTEIN KINASE KINASE KINASE 20-RELATED"/>
    <property type="match status" value="1"/>
</dbReference>
<keyword evidence="3 8" id="KW-0418">Kinase</keyword>
<dbReference type="SUPFAM" id="SSF56112">
    <property type="entry name" value="Protein kinase-like (PK-like)"/>
    <property type="match status" value="1"/>
</dbReference>
<proteinExistence type="predicted"/>
<sequence length="679" mass="72492">MSGPSVEGVHVKDAGSRRMKPLRDDEPREIGPYRLLAELGEGGMGRVLLAVGGDGRLVALKVMRRHLLNDDRFRFRFRREVITSREVAASRWTAAVVAADEDAAEPWLASEFFHGPTVAEAIAANGPFDEDAGRRLVHGLAAALAEIHAIGVVHRDLKPSNVILTEDGVRIIDFGIARTPGGSGADTTITETGALIGAPAYMSPEQITMRPVGPETDVFSLGTTAITATTGANPFEAEALFEVMNRVVHGEPDLGGIPGGLRALIEPCMAKDPAARVTAADLLARIGTPLAGPWPPAVAALDEQQRGEVAELARRNGWDTAVRPDRTAVMYGPGFADAATWIPDGTTVSGPPYTGGGYPPPPGGGGAAVPPGPVPPPANPDRQPLYAVLTAAAVVAFAAFLILVIGDDGEDDPESGSGTDDPWATTGDYDYDYEEDTYDYETDPAAETTAEYDPIADAAVGDCFYDYGTETEADLESTSCTDGAFEVVDIYYGTTDLDSCDGVDDLSTSVSSAANDMVLCLSYLYSWGDAYHADPGECVFGSPGEDSYWETIECQTGAFEVLERLTGVADDSGCTESTYYNHSVWFTTSESYLDVTLCMRMIYPDDIGYAGQNDCLSMSGDPDAGTAYYEFSDCDAANVYVTGRTDEYDAAWFCGDDGWASWQSGDFPEHAYTVCWRWL</sequence>
<reference evidence="8 9" key="1">
    <citation type="submission" date="2019-10" db="EMBL/GenBank/DDBJ databases">
        <title>Glycomyces albidus sp. nov., a novel actinomycete isolated from rhizosphere soil of wheat (Triticum aestivum L.).</title>
        <authorList>
            <person name="Qian L."/>
        </authorList>
    </citation>
    <scope>NUCLEOTIDE SEQUENCE [LARGE SCALE GENOMIC DNA]</scope>
    <source>
        <strain evidence="8 9">NEAU-7082</strain>
    </source>
</reference>
<feature type="region of interest" description="Disordered" evidence="6">
    <location>
        <begin position="1"/>
        <end position="26"/>
    </location>
</feature>
<dbReference type="SMART" id="SM00220">
    <property type="entry name" value="S_TKc"/>
    <property type="match status" value="1"/>
</dbReference>
<dbReference type="InterPro" id="IPR008271">
    <property type="entry name" value="Ser/Thr_kinase_AS"/>
</dbReference>
<dbReference type="GO" id="GO:0005524">
    <property type="term" value="F:ATP binding"/>
    <property type="evidence" value="ECO:0007669"/>
    <property type="project" value="UniProtKB-UniRule"/>
</dbReference>
<protein>
    <submittedName>
        <fullName evidence="8">Protein kinase</fullName>
    </submittedName>
</protein>
<feature type="region of interest" description="Disordered" evidence="6">
    <location>
        <begin position="342"/>
        <end position="378"/>
    </location>
</feature>
<feature type="region of interest" description="Disordered" evidence="6">
    <location>
        <begin position="408"/>
        <end position="430"/>
    </location>
</feature>
<dbReference type="EMBL" id="WIAO01000022">
    <property type="protein sequence ID" value="MQM27334.1"/>
    <property type="molecule type" value="Genomic_DNA"/>
</dbReference>
<keyword evidence="1" id="KW-0808">Transferase</keyword>
<organism evidence="8 9">
    <name type="scientific">Glycomyces albidus</name>
    <dbReference type="NCBI Taxonomy" id="2656774"/>
    <lineage>
        <taxon>Bacteria</taxon>
        <taxon>Bacillati</taxon>
        <taxon>Actinomycetota</taxon>
        <taxon>Actinomycetes</taxon>
        <taxon>Glycomycetales</taxon>
        <taxon>Glycomycetaceae</taxon>
        <taxon>Glycomyces</taxon>
    </lineage>
</organism>
<dbReference type="Proteomes" id="UP000477750">
    <property type="component" value="Unassembled WGS sequence"/>
</dbReference>
<evidence type="ECO:0000313" key="8">
    <source>
        <dbReference type="EMBL" id="MQM27334.1"/>
    </source>
</evidence>
<evidence type="ECO:0000256" key="4">
    <source>
        <dbReference type="ARBA" id="ARBA00022840"/>
    </source>
</evidence>
<evidence type="ECO:0000256" key="1">
    <source>
        <dbReference type="ARBA" id="ARBA00022679"/>
    </source>
</evidence>
<name>A0A6L5GCD4_9ACTN</name>
<feature type="binding site" evidence="5">
    <location>
        <position position="61"/>
    </location>
    <ligand>
        <name>ATP</name>
        <dbReference type="ChEBI" id="CHEBI:30616"/>
    </ligand>
</feature>
<dbReference type="InterPro" id="IPR000719">
    <property type="entry name" value="Prot_kinase_dom"/>
</dbReference>
<feature type="compositionally biased region" description="Low complexity" evidence="6">
    <location>
        <begin position="415"/>
        <end position="428"/>
    </location>
</feature>
<comment type="caution">
    <text evidence="8">The sequence shown here is derived from an EMBL/GenBank/DDBJ whole genome shotgun (WGS) entry which is preliminary data.</text>
</comment>
<dbReference type="GO" id="GO:0004674">
    <property type="term" value="F:protein serine/threonine kinase activity"/>
    <property type="evidence" value="ECO:0007669"/>
    <property type="project" value="TreeGrafter"/>
</dbReference>
<feature type="compositionally biased region" description="Basic and acidic residues" evidence="6">
    <location>
        <begin position="9"/>
        <end position="26"/>
    </location>
</feature>
<keyword evidence="4 5" id="KW-0067">ATP-binding</keyword>
<evidence type="ECO:0000259" key="7">
    <source>
        <dbReference type="PROSITE" id="PS50011"/>
    </source>
</evidence>